<feature type="compositionally biased region" description="Basic and acidic residues" evidence="1">
    <location>
        <begin position="528"/>
        <end position="567"/>
    </location>
</feature>
<feature type="region of interest" description="Disordered" evidence="1">
    <location>
        <begin position="123"/>
        <end position="162"/>
    </location>
</feature>
<feature type="compositionally biased region" description="Basic residues" evidence="1">
    <location>
        <begin position="321"/>
        <end position="330"/>
    </location>
</feature>
<evidence type="ECO:0000259" key="2">
    <source>
        <dbReference type="PROSITE" id="PS50948"/>
    </source>
</evidence>
<dbReference type="Gene3D" id="3.50.4.10">
    <property type="entry name" value="Hepatocyte Growth Factor"/>
    <property type="match status" value="2"/>
</dbReference>
<feature type="domain" description="Apple" evidence="2">
    <location>
        <begin position="164"/>
        <end position="249"/>
    </location>
</feature>
<keyword evidence="3" id="KW-1185">Reference proteome</keyword>
<proteinExistence type="predicted"/>
<accession>A0A7I4YPP2</accession>
<feature type="compositionally biased region" description="Basic and acidic residues" evidence="1">
    <location>
        <begin position="928"/>
        <end position="938"/>
    </location>
</feature>
<dbReference type="PROSITE" id="PS50948">
    <property type="entry name" value="PAN"/>
    <property type="match status" value="2"/>
</dbReference>
<dbReference type="WBParaSite" id="HCON_00121650-00001">
    <property type="protein sequence ID" value="HCON_00121650-00001"/>
    <property type="gene ID" value="HCON_00121650"/>
</dbReference>
<feature type="domain" description="Apple" evidence="2">
    <location>
        <begin position="685"/>
        <end position="766"/>
    </location>
</feature>
<reference evidence="4" key="1">
    <citation type="submission" date="2020-12" db="UniProtKB">
        <authorList>
            <consortium name="WormBaseParasite"/>
        </authorList>
    </citation>
    <scope>IDENTIFICATION</scope>
    <source>
        <strain evidence="4">MHco3</strain>
    </source>
</reference>
<dbReference type="SMART" id="SM00473">
    <property type="entry name" value="PAN_AP"/>
    <property type="match status" value="3"/>
</dbReference>
<feature type="compositionally biased region" description="Low complexity" evidence="1">
    <location>
        <begin position="583"/>
        <end position="611"/>
    </location>
</feature>
<feature type="region of interest" description="Disordered" evidence="1">
    <location>
        <begin position="528"/>
        <end position="611"/>
    </location>
</feature>
<feature type="compositionally biased region" description="Polar residues" evidence="1">
    <location>
        <begin position="129"/>
        <end position="144"/>
    </location>
</feature>
<protein>
    <submittedName>
        <fullName evidence="4">Apple domain-containing protein</fullName>
    </submittedName>
</protein>
<dbReference type="OrthoDB" id="5916958at2759"/>
<feature type="region of interest" description="Disordered" evidence="1">
    <location>
        <begin position="644"/>
        <end position="674"/>
    </location>
</feature>
<feature type="compositionally biased region" description="Basic and acidic residues" evidence="1">
    <location>
        <begin position="305"/>
        <end position="320"/>
    </location>
</feature>
<evidence type="ECO:0000313" key="3">
    <source>
        <dbReference type="Proteomes" id="UP000025227"/>
    </source>
</evidence>
<dbReference type="SUPFAM" id="SSF57414">
    <property type="entry name" value="Hairpin loop containing domain-like"/>
    <property type="match status" value="2"/>
</dbReference>
<dbReference type="AlphaFoldDB" id="A0A7I4YPP2"/>
<dbReference type="Proteomes" id="UP000025227">
    <property type="component" value="Unplaced"/>
</dbReference>
<evidence type="ECO:0000256" key="1">
    <source>
        <dbReference type="SAM" id="MobiDB-lite"/>
    </source>
</evidence>
<organism evidence="3 4">
    <name type="scientific">Haemonchus contortus</name>
    <name type="common">Barber pole worm</name>
    <dbReference type="NCBI Taxonomy" id="6289"/>
    <lineage>
        <taxon>Eukaryota</taxon>
        <taxon>Metazoa</taxon>
        <taxon>Ecdysozoa</taxon>
        <taxon>Nematoda</taxon>
        <taxon>Chromadorea</taxon>
        <taxon>Rhabditida</taxon>
        <taxon>Rhabditina</taxon>
        <taxon>Rhabditomorpha</taxon>
        <taxon>Strongyloidea</taxon>
        <taxon>Trichostrongylidae</taxon>
        <taxon>Haemonchus</taxon>
    </lineage>
</organism>
<feature type="region of interest" description="Disordered" evidence="1">
    <location>
        <begin position="302"/>
        <end position="332"/>
    </location>
</feature>
<dbReference type="OMA" id="NICEEHE"/>
<evidence type="ECO:0000313" key="4">
    <source>
        <dbReference type="WBParaSite" id="HCON_00121650-00001"/>
    </source>
</evidence>
<dbReference type="InterPro" id="IPR003609">
    <property type="entry name" value="Pan_app"/>
</dbReference>
<dbReference type="CDD" id="cd01099">
    <property type="entry name" value="PAN_AP_HGF"/>
    <property type="match status" value="1"/>
</dbReference>
<feature type="region of interest" description="Disordered" evidence="1">
    <location>
        <begin position="919"/>
        <end position="938"/>
    </location>
</feature>
<dbReference type="Pfam" id="PF00024">
    <property type="entry name" value="PAN_1"/>
    <property type="match status" value="3"/>
</dbReference>
<name>A0A7I4YPP2_HAECO</name>
<feature type="compositionally biased region" description="Basic residues" evidence="1">
    <location>
        <begin position="568"/>
        <end position="581"/>
    </location>
</feature>
<sequence length="938" mass="105481">YYYAPFGAETAPSSAFRLLRSFAVMKTRVGLLSLIFAFSHTVSAQERHFPVNSEQESLPVGRATRSLLFPNGRPAVIDIAVPEEQRLFGRDLRGDLDKRPSSYEPQSLQTYLDAFKPPPYRRLTESVEESSSGDNVATNASSEAQGHDLRQQPSRRAIGDPPRCHFDADKWALHMDSSLSYAVMFDRKTGGSCTECLERCIEHQGGAWTCRSVVYDNNWRICDMFAVAGVTSPFTLVEYEGRDYFEYLAAIPPSDDELTEASNLAMQERINSEKKGSKSCEVERLGKTPLVRRKKANQDLYGARPIHEQLEADEKETKQKDKQRRKKTNKLQKVTKEEELATIIPPVTDVQAAFTGEILVESKTISPEKLTTVMETEEDISLSEGSSLGELDIAATTEETTAAVRVIRRKPAKKLNDKTVKHTEAVRSRMERNEGIVGGSSGNKQNKDLRVHKRKGAIRRKPVNPPKEFATGAPYEKLSTDVARIKIKTYQQRKAAGALFSTLPPRRERVRLQGLRLTAVNDDETFRHGKVSRKETVKNWQEGSDKGAVKRAEQHPLEGKETGERAKKQPKSRGTSKRRGSKATVSPTTATPRTTSKTTKTTTTPAAAMAAPLSDITSEKLRVALRREIRKFVSRELKQKGFRVHGAKISDGDDPEHDDNPTTHARKPHHSDDISLELADSTDICEENEHVVMMSFPSSTRKPYKAVKETVKARDHRQCLEQCEGNPDCSSAIFSNSMCEMSATRVRHSVADLQPAENGTYIEKSCIDKMLVKGRSTHLIGVANHILAGFVEQIEDVYGIEQCISACYAALKRYGFQCMSAMWYPNDKEQNCLLNTETKKTQPGVFIPEDTGTMMVYFEHPDELFMRRLHDEMMSSSMIRKPDEQWTTWSSCHGKKEKTRYQKCYQYVDIRKCPKETAPCSSSGYAQHAEKHIESNSG</sequence>